<evidence type="ECO:0000256" key="3">
    <source>
        <dbReference type="ARBA" id="ARBA00023082"/>
    </source>
</evidence>
<feature type="domain" description="RNA polymerase sigma-70 region 2" evidence="7">
    <location>
        <begin position="32"/>
        <end position="98"/>
    </location>
</feature>
<keyword evidence="4" id="KW-0804">Transcription</keyword>
<feature type="domain" description="RNA polymerase sigma factor 70 region 4 type 2" evidence="8">
    <location>
        <begin position="120"/>
        <end position="170"/>
    </location>
</feature>
<dbReference type="Pfam" id="PF04542">
    <property type="entry name" value="Sigma70_r2"/>
    <property type="match status" value="1"/>
</dbReference>
<feature type="domain" description="YcdB/YcdC repeated" evidence="9">
    <location>
        <begin position="237"/>
        <end position="366"/>
    </location>
</feature>
<comment type="similarity">
    <text evidence="1">Belongs to the sigma-70 factor family. ECF subfamily.</text>
</comment>
<dbReference type="InterPro" id="IPR014284">
    <property type="entry name" value="RNA_pol_sigma-70_dom"/>
</dbReference>
<keyword evidence="5" id="KW-0175">Coiled coil</keyword>
<evidence type="ECO:0000259" key="8">
    <source>
        <dbReference type="Pfam" id="PF08281"/>
    </source>
</evidence>
<evidence type="ECO:0000256" key="5">
    <source>
        <dbReference type="SAM" id="Coils"/>
    </source>
</evidence>
<dbReference type="InterPro" id="IPR013325">
    <property type="entry name" value="RNA_pol_sigma_r2"/>
</dbReference>
<dbReference type="Proteomes" id="UP000316968">
    <property type="component" value="Chromosome"/>
</dbReference>
<dbReference type="GO" id="GO:0006352">
    <property type="term" value="P:DNA-templated transcription initiation"/>
    <property type="evidence" value="ECO:0007669"/>
    <property type="project" value="InterPro"/>
</dbReference>
<evidence type="ECO:0000259" key="7">
    <source>
        <dbReference type="Pfam" id="PF04542"/>
    </source>
</evidence>
<dbReference type="Gene3D" id="1.10.10.10">
    <property type="entry name" value="Winged helix-like DNA-binding domain superfamily/Winged helix DNA-binding domain"/>
    <property type="match status" value="1"/>
</dbReference>
<evidence type="ECO:0000256" key="4">
    <source>
        <dbReference type="ARBA" id="ARBA00023163"/>
    </source>
</evidence>
<dbReference type="NCBIfam" id="TIGR02937">
    <property type="entry name" value="sigma70-ECF"/>
    <property type="match status" value="1"/>
</dbReference>
<dbReference type="InterPro" id="IPR032599">
    <property type="entry name" value="YcdB/YcdC_rep_domain"/>
</dbReference>
<evidence type="ECO:0000256" key="6">
    <source>
        <dbReference type="SAM" id="MobiDB-lite"/>
    </source>
</evidence>
<dbReference type="KEGG" id="saca:FFV09_20680"/>
<dbReference type="EMBL" id="CP041217">
    <property type="protein sequence ID" value="QDH23055.1"/>
    <property type="molecule type" value="Genomic_DNA"/>
</dbReference>
<dbReference type="PANTHER" id="PTHR43133">
    <property type="entry name" value="RNA POLYMERASE ECF-TYPE SIGMA FACTO"/>
    <property type="match status" value="1"/>
</dbReference>
<proteinExistence type="inferred from homology"/>
<evidence type="ECO:0000313" key="11">
    <source>
        <dbReference type="Proteomes" id="UP000316968"/>
    </source>
</evidence>
<gene>
    <name evidence="10" type="ORF">FFV09_20680</name>
</gene>
<feature type="domain" description="YcdB/YcdC repeated" evidence="9">
    <location>
        <begin position="487"/>
        <end position="655"/>
    </location>
</feature>
<dbReference type="SUPFAM" id="SSF88659">
    <property type="entry name" value="Sigma3 and sigma4 domains of RNA polymerase sigma factors"/>
    <property type="match status" value="1"/>
</dbReference>
<organism evidence="10 11">
    <name type="scientific">Saccharibacillus brassicae</name>
    <dbReference type="NCBI Taxonomy" id="2583377"/>
    <lineage>
        <taxon>Bacteria</taxon>
        <taxon>Bacillati</taxon>
        <taxon>Bacillota</taxon>
        <taxon>Bacilli</taxon>
        <taxon>Bacillales</taxon>
        <taxon>Paenibacillaceae</taxon>
        <taxon>Saccharibacillus</taxon>
    </lineage>
</organism>
<reference evidence="10 11" key="1">
    <citation type="submission" date="2019-06" db="EMBL/GenBank/DDBJ databases">
        <title>Saccharibacillus brassicae sp. nov., an endophytic bacterium isolated from Chinese cabbage seeds (Brassica pekinensis).</title>
        <authorList>
            <person name="Jiang L."/>
            <person name="Lee J."/>
            <person name="Kim S.W."/>
        </authorList>
    </citation>
    <scope>NUCLEOTIDE SEQUENCE [LARGE SCALE GENOMIC DNA]</scope>
    <source>
        <strain evidence="11">KCTC 43072 / ATSA2</strain>
    </source>
</reference>
<dbReference type="InterPro" id="IPR013324">
    <property type="entry name" value="RNA_pol_sigma_r3/r4-like"/>
</dbReference>
<protein>
    <submittedName>
        <fullName evidence="10">Sigma-70 family RNA polymerase sigma factor</fullName>
    </submittedName>
</protein>
<evidence type="ECO:0000259" key="9">
    <source>
        <dbReference type="Pfam" id="PF16244"/>
    </source>
</evidence>
<accession>A0A4Y6V447</accession>
<evidence type="ECO:0000256" key="2">
    <source>
        <dbReference type="ARBA" id="ARBA00023015"/>
    </source>
</evidence>
<dbReference type="PANTHER" id="PTHR43133:SF51">
    <property type="entry name" value="RNA POLYMERASE SIGMA FACTOR"/>
    <property type="match status" value="1"/>
</dbReference>
<dbReference type="Gene3D" id="1.10.1740.10">
    <property type="match status" value="1"/>
</dbReference>
<feature type="coiled-coil region" evidence="5">
    <location>
        <begin position="173"/>
        <end position="207"/>
    </location>
</feature>
<dbReference type="SUPFAM" id="SSF88946">
    <property type="entry name" value="Sigma2 domain of RNA polymerase sigma factors"/>
    <property type="match status" value="1"/>
</dbReference>
<dbReference type="Pfam" id="PF08281">
    <property type="entry name" value="Sigma70_r4_2"/>
    <property type="match status" value="1"/>
</dbReference>
<dbReference type="GO" id="GO:0003677">
    <property type="term" value="F:DNA binding"/>
    <property type="evidence" value="ECO:0007669"/>
    <property type="project" value="InterPro"/>
</dbReference>
<evidence type="ECO:0000313" key="10">
    <source>
        <dbReference type="EMBL" id="QDH23055.1"/>
    </source>
</evidence>
<name>A0A4Y6V447_SACBS</name>
<dbReference type="InterPro" id="IPR039425">
    <property type="entry name" value="RNA_pol_sigma-70-like"/>
</dbReference>
<evidence type="ECO:0000256" key="1">
    <source>
        <dbReference type="ARBA" id="ARBA00010641"/>
    </source>
</evidence>
<dbReference type="InterPro" id="IPR013249">
    <property type="entry name" value="RNA_pol_sigma70_r4_t2"/>
</dbReference>
<dbReference type="GO" id="GO:0016987">
    <property type="term" value="F:sigma factor activity"/>
    <property type="evidence" value="ECO:0007669"/>
    <property type="project" value="UniProtKB-KW"/>
</dbReference>
<dbReference type="Pfam" id="PF16244">
    <property type="entry name" value="DUF4901"/>
    <property type="match status" value="2"/>
</dbReference>
<sequence length="743" mass="83597">MPLNSPATRAAFDERVRRAARGDASAFAELIVAERAQMLRVAGYYVRSAADAEDAVQEAICRAFTALPALEHPNYFRTWLIRIVINVSLSLLKSSRRTVATGGAEANTLAAPREETDRRLDLMQALSILPPKYRTVIRLKYMHDLKLTDIAELLELPLGTVKTYQHKGLTLLRKQYRSEIEDRRRVRARLEDDRAAREETEMELESELESELHSLLHQWRERAQALTRRHFAAAESELVPFIEDAFPRDGAASELLFIRTKPGTDTGISVTLTPDGDLIDYAADPGLYHEADRQIRLEPDELLEIGERFVRDHYPDAFEQFNGPETEDRGDRLFFTFSQHAAGMPLPRSGFWIDLHRAGFVTGFKYFGARAEPALPDGLLTPEQVLEQIDRELELNLHFMTLHEEVHVPGDNRLHLVYMPNPYLTHRSALLPSSQPARPGAGDLPAADIPDPCAGSREPIADFMRRGVRTALPDPADLPETLGIREADYELLREQTTGREKTVVYRRRDEGKPVGEHGGTAESVKPYTLDDYMRERLEGTVKLRFDTVSGRLRGLMNLHEEVGELDLSDDACLELALTLLHAADPLLFPYLRLNASDEPDGPDTSDGPDKSEAEPPARRRTAAFIFSVCKNGVPGFFHQVSINVNRTTGRVTLYMDADLDMAELESLPLVPSLSADEAKRRLLAALEPRLTWATVYPDDDSGEKRDELRYALVDRKSGRGIRLIDAHTGQIVTDKNQPPLLDR</sequence>
<dbReference type="AlphaFoldDB" id="A0A4Y6V447"/>
<feature type="region of interest" description="Disordered" evidence="6">
    <location>
        <begin position="597"/>
        <end position="616"/>
    </location>
</feature>
<dbReference type="OrthoDB" id="2821454at2"/>
<feature type="compositionally biased region" description="Basic and acidic residues" evidence="6">
    <location>
        <begin position="607"/>
        <end position="616"/>
    </location>
</feature>
<dbReference type="CDD" id="cd06171">
    <property type="entry name" value="Sigma70_r4"/>
    <property type="match status" value="1"/>
</dbReference>
<keyword evidence="2" id="KW-0805">Transcription regulation</keyword>
<keyword evidence="11" id="KW-1185">Reference proteome</keyword>
<dbReference type="InterPro" id="IPR007627">
    <property type="entry name" value="RNA_pol_sigma70_r2"/>
</dbReference>
<dbReference type="InterPro" id="IPR036388">
    <property type="entry name" value="WH-like_DNA-bd_sf"/>
</dbReference>
<keyword evidence="3" id="KW-0731">Sigma factor</keyword>